<evidence type="ECO:0000259" key="7">
    <source>
        <dbReference type="Pfam" id="PF02687"/>
    </source>
</evidence>
<dbReference type="InterPro" id="IPR051125">
    <property type="entry name" value="ABC-4/HrtB_transporter"/>
</dbReference>
<evidence type="ECO:0000313" key="8">
    <source>
        <dbReference type="EMBL" id="UYZ09591.1"/>
    </source>
</evidence>
<comment type="subcellular location">
    <subcellularLocation>
        <location evidence="1">Cell membrane</location>
        <topology evidence="1">Multi-pass membrane protein</topology>
    </subcellularLocation>
</comment>
<evidence type="ECO:0000256" key="5">
    <source>
        <dbReference type="ARBA" id="ARBA00022989"/>
    </source>
</evidence>
<dbReference type="AlphaFoldDB" id="A0A4Z1QW23"/>
<sequence>MTISIARKTLLHEWRRFLPATIAIAFSGVLMTVQGALLLGIVGANGLYVTQSKAEYWVGFPGTQSVDLGRAIPASVATNLYAEPAISHVEPVLFGSGDWRGTHGGGGVSVTVLGIDTANNAEALARIIPIPQRNELSEPGTVVVDIADASKLSTKKGGIAEVNGRSVRIVGYIDGLRGLGGVNVVASRETARNLDHSLPSDGGATYFLYDLKPGTNGAAIQARLNSGTDIRRFEVWSAEELASMTTMYMLLDSGAGIAFIFATLIAVMIGAVITSQTLMGAVAGTVPQYATLRALGVPFDRLRFIVIEQAGWVGLFGFIISLFLSVAIALMAAVYRVPFELRFTIVAAASTVVLLVAAVACLLAIHRLRDTDPATLLR</sequence>
<evidence type="ECO:0000256" key="2">
    <source>
        <dbReference type="ARBA" id="ARBA00022448"/>
    </source>
</evidence>
<gene>
    <name evidence="8" type="ORF">CFBP5507_18060</name>
</gene>
<evidence type="ECO:0000256" key="6">
    <source>
        <dbReference type="ARBA" id="ARBA00023136"/>
    </source>
</evidence>
<dbReference type="KEGG" id="asal:CFBP5507_18060"/>
<evidence type="ECO:0000256" key="3">
    <source>
        <dbReference type="ARBA" id="ARBA00022475"/>
    </source>
</evidence>
<proteinExistence type="predicted"/>
<organism evidence="8 9">
    <name type="scientific">Agrobacterium salinitolerans</name>
    <dbReference type="NCBI Taxonomy" id="1183413"/>
    <lineage>
        <taxon>Bacteria</taxon>
        <taxon>Pseudomonadati</taxon>
        <taxon>Pseudomonadota</taxon>
        <taxon>Alphaproteobacteria</taxon>
        <taxon>Hyphomicrobiales</taxon>
        <taxon>Rhizobiaceae</taxon>
        <taxon>Rhizobium/Agrobacterium group</taxon>
        <taxon>Agrobacterium</taxon>
    </lineage>
</organism>
<name>A0A4Z1QW23_9HYPH</name>
<dbReference type="GO" id="GO:0005886">
    <property type="term" value="C:plasma membrane"/>
    <property type="evidence" value="ECO:0007669"/>
    <property type="project" value="UniProtKB-SubCell"/>
</dbReference>
<dbReference type="OrthoDB" id="8578584at2"/>
<evidence type="ECO:0000256" key="1">
    <source>
        <dbReference type="ARBA" id="ARBA00004651"/>
    </source>
</evidence>
<accession>A0A4Z1QW23</accession>
<feature type="domain" description="ABC3 transporter permease C-terminal" evidence="7">
    <location>
        <begin position="261"/>
        <end position="372"/>
    </location>
</feature>
<evidence type="ECO:0000256" key="4">
    <source>
        <dbReference type="ARBA" id="ARBA00022692"/>
    </source>
</evidence>
<keyword evidence="5" id="KW-1133">Transmembrane helix</keyword>
<keyword evidence="2" id="KW-0813">Transport</keyword>
<dbReference type="EMBL" id="CP109969">
    <property type="protein sequence ID" value="UYZ09591.1"/>
    <property type="molecule type" value="Genomic_DNA"/>
</dbReference>
<protein>
    <submittedName>
        <fullName evidence="8">ABC transporter permease</fullName>
    </submittedName>
</protein>
<dbReference type="Proteomes" id="UP000298735">
    <property type="component" value="Chromosome Linear"/>
</dbReference>
<evidence type="ECO:0000313" key="9">
    <source>
        <dbReference type="Proteomes" id="UP000298735"/>
    </source>
</evidence>
<dbReference type="PANTHER" id="PTHR43738">
    <property type="entry name" value="ABC TRANSPORTER, MEMBRANE PROTEIN"/>
    <property type="match status" value="1"/>
</dbReference>
<keyword evidence="4" id="KW-0812">Transmembrane</keyword>
<dbReference type="RefSeq" id="WP_137411797.1">
    <property type="nucleotide sequence ID" value="NZ_CP109969.1"/>
</dbReference>
<keyword evidence="3" id="KW-1003">Cell membrane</keyword>
<reference evidence="8" key="1">
    <citation type="submission" date="2022-10" db="EMBL/GenBank/DDBJ databases">
        <title>Complete genome sequence of Agrobacterium salinitolerans CFBP5507.</title>
        <authorList>
            <person name="Tchabashvili S."/>
            <person name="Yen H.-C."/>
            <person name="Haryono M."/>
            <person name="Lin Y.-C."/>
            <person name="Lai E.-M."/>
            <person name="Kuo C.-H."/>
        </authorList>
    </citation>
    <scope>NUCLEOTIDE SEQUENCE</scope>
    <source>
        <strain evidence="8">CFBP5507</strain>
    </source>
</reference>
<keyword evidence="6" id="KW-0472">Membrane</keyword>
<dbReference type="Pfam" id="PF02687">
    <property type="entry name" value="FtsX"/>
    <property type="match status" value="1"/>
</dbReference>
<dbReference type="PANTHER" id="PTHR43738:SF1">
    <property type="entry name" value="HEMIN TRANSPORT SYSTEM PERMEASE PROTEIN HRTB-RELATED"/>
    <property type="match status" value="1"/>
</dbReference>
<dbReference type="InterPro" id="IPR003838">
    <property type="entry name" value="ABC3_permease_C"/>
</dbReference>